<accession>A0A846WRZ3</accession>
<dbReference type="GeneID" id="90161609"/>
<evidence type="ECO:0000313" key="2">
    <source>
        <dbReference type="Proteomes" id="UP000563898"/>
    </source>
</evidence>
<name>A0A846WRZ3_9ACTN</name>
<gene>
    <name evidence="1" type="ORF">HGA05_22500</name>
</gene>
<dbReference type="EMBL" id="JAAXPC010000017">
    <property type="protein sequence ID" value="NKY04342.1"/>
    <property type="molecule type" value="Genomic_DNA"/>
</dbReference>
<dbReference type="SUPFAM" id="SSF46689">
    <property type="entry name" value="Homeodomain-like"/>
    <property type="match status" value="1"/>
</dbReference>
<comment type="caution">
    <text evidence="1">The sequence shown here is derived from an EMBL/GenBank/DDBJ whole genome shotgun (WGS) entry which is preliminary data.</text>
</comment>
<proteinExistence type="predicted"/>
<dbReference type="InterPro" id="IPR009057">
    <property type="entry name" value="Homeodomain-like_sf"/>
</dbReference>
<reference evidence="1 2" key="1">
    <citation type="submission" date="2020-04" db="EMBL/GenBank/DDBJ databases">
        <title>MicrobeNet Type strains.</title>
        <authorList>
            <person name="Nicholson A.C."/>
        </authorList>
    </citation>
    <scope>NUCLEOTIDE SEQUENCE [LARGE SCALE GENOMIC DNA]</scope>
    <source>
        <strain evidence="1 2">ATCC BAA-14</strain>
    </source>
</reference>
<organism evidence="1 2">
    <name type="scientific">Gordonia polyisoprenivorans</name>
    <dbReference type="NCBI Taxonomy" id="84595"/>
    <lineage>
        <taxon>Bacteria</taxon>
        <taxon>Bacillati</taxon>
        <taxon>Actinomycetota</taxon>
        <taxon>Actinomycetes</taxon>
        <taxon>Mycobacteriales</taxon>
        <taxon>Gordoniaceae</taxon>
        <taxon>Gordonia</taxon>
    </lineage>
</organism>
<evidence type="ECO:0000313" key="1">
    <source>
        <dbReference type="EMBL" id="NKY04342.1"/>
    </source>
</evidence>
<dbReference type="Proteomes" id="UP000563898">
    <property type="component" value="Unassembled WGS sequence"/>
</dbReference>
<sequence length="213" mass="23046">MTEAAVRRPNKRGQATRDAMLDAAVASLATGDPGSVSGNRIAKDIGATWGAVKYQFGDIDGLWAAVLRRTAERRGTLPVRAFDHHTSLRERVHAIVDLMYEGLTAPDSRAIETLRAALPRESAELERLYPQTATELRSWAPQWNTACQNAFGDLTIDPQRVTAVAAFLPGAMRGLVSEKQLGSYSDLDVARRGLADAIVAYLAPTVESGQDEA</sequence>
<protein>
    <submittedName>
        <fullName evidence="1">TetR/AcrR family transcriptional regulator</fullName>
    </submittedName>
</protein>
<dbReference type="Gene3D" id="1.10.357.10">
    <property type="entry name" value="Tetracycline Repressor, domain 2"/>
    <property type="match status" value="1"/>
</dbReference>
<dbReference type="RefSeq" id="WP_006369981.1">
    <property type="nucleotide sequence ID" value="NZ_CP085887.1"/>
</dbReference>
<dbReference type="OMA" id="EKQLGTY"/>
<dbReference type="AlphaFoldDB" id="A0A846WRZ3"/>